<name>A0A4Y2LBE0_ARAVE</name>
<organism evidence="1 2">
    <name type="scientific">Araneus ventricosus</name>
    <name type="common">Orbweaver spider</name>
    <name type="synonym">Epeira ventricosa</name>
    <dbReference type="NCBI Taxonomy" id="182803"/>
    <lineage>
        <taxon>Eukaryota</taxon>
        <taxon>Metazoa</taxon>
        <taxon>Ecdysozoa</taxon>
        <taxon>Arthropoda</taxon>
        <taxon>Chelicerata</taxon>
        <taxon>Arachnida</taxon>
        <taxon>Araneae</taxon>
        <taxon>Araneomorphae</taxon>
        <taxon>Entelegynae</taxon>
        <taxon>Araneoidea</taxon>
        <taxon>Araneidae</taxon>
        <taxon>Araneus</taxon>
    </lineage>
</organism>
<protein>
    <submittedName>
        <fullName evidence="1">Uncharacterized protein</fullName>
    </submittedName>
</protein>
<accession>A0A4Y2LBE0</accession>
<gene>
    <name evidence="1" type="ORF">AVEN_40571_1</name>
</gene>
<evidence type="ECO:0000313" key="2">
    <source>
        <dbReference type="Proteomes" id="UP000499080"/>
    </source>
</evidence>
<reference evidence="1 2" key="1">
    <citation type="journal article" date="2019" name="Sci. Rep.">
        <title>Orb-weaving spider Araneus ventricosus genome elucidates the spidroin gene catalogue.</title>
        <authorList>
            <person name="Kono N."/>
            <person name="Nakamura H."/>
            <person name="Ohtoshi R."/>
            <person name="Moran D.A.P."/>
            <person name="Shinohara A."/>
            <person name="Yoshida Y."/>
            <person name="Fujiwara M."/>
            <person name="Mori M."/>
            <person name="Tomita M."/>
            <person name="Arakawa K."/>
        </authorList>
    </citation>
    <scope>NUCLEOTIDE SEQUENCE [LARGE SCALE GENOMIC DNA]</scope>
</reference>
<dbReference type="AlphaFoldDB" id="A0A4Y2LBE0"/>
<evidence type="ECO:0000313" key="1">
    <source>
        <dbReference type="EMBL" id="GBN11153.1"/>
    </source>
</evidence>
<keyword evidence="2" id="KW-1185">Reference proteome</keyword>
<proteinExistence type="predicted"/>
<dbReference type="Proteomes" id="UP000499080">
    <property type="component" value="Unassembled WGS sequence"/>
</dbReference>
<dbReference type="EMBL" id="BGPR01005543">
    <property type="protein sequence ID" value="GBN11153.1"/>
    <property type="molecule type" value="Genomic_DNA"/>
</dbReference>
<comment type="caution">
    <text evidence="1">The sequence shown here is derived from an EMBL/GenBank/DDBJ whole genome shotgun (WGS) entry which is preliminary data.</text>
</comment>
<sequence>MYTHPTDRETAWLRVQGYTAVKKSSGLMPARLRHSQQHRFISKARFLFGQTMHHNLTKFLVHFEEQPQRWMPLTALVVTPSKGCPNKICTEAGPANWQEHLARRTRHNK</sequence>